<dbReference type="GO" id="GO:0005829">
    <property type="term" value="C:cytosol"/>
    <property type="evidence" value="ECO:0007669"/>
    <property type="project" value="TreeGrafter"/>
</dbReference>
<name>A0A177AZV8_9BILA</name>
<proteinExistence type="predicted"/>
<dbReference type="EMBL" id="LWCA01000667">
    <property type="protein sequence ID" value="OAF67410.1"/>
    <property type="molecule type" value="Genomic_DNA"/>
</dbReference>
<dbReference type="Gene3D" id="1.25.40.540">
    <property type="entry name" value="TAP42-like family"/>
    <property type="match status" value="1"/>
</dbReference>
<protein>
    <submittedName>
        <fullName evidence="1">CD79a-binding protein 1</fullName>
    </submittedName>
</protein>
<dbReference type="OrthoDB" id="10261753at2759"/>
<comment type="caution">
    <text evidence="1">The sequence shown here is derived from an EMBL/GenBank/DDBJ whole genome shotgun (WGS) entry which is preliminary data.</text>
</comment>
<dbReference type="InterPro" id="IPR038511">
    <property type="entry name" value="TAP42/TAP46-like_sf"/>
</dbReference>
<reference evidence="1 2" key="1">
    <citation type="submission" date="2016-04" db="EMBL/GenBank/DDBJ databases">
        <title>The genome of Intoshia linei affirms orthonectids as highly simplified spiralians.</title>
        <authorList>
            <person name="Mikhailov K.V."/>
            <person name="Slusarev G.S."/>
            <person name="Nikitin M.A."/>
            <person name="Logacheva M.D."/>
            <person name="Penin A."/>
            <person name="Aleoshin V."/>
            <person name="Panchin Y.V."/>
        </authorList>
    </citation>
    <scope>NUCLEOTIDE SEQUENCE [LARGE SCALE GENOMIC DNA]</scope>
    <source>
        <strain evidence="1">Intl2013</strain>
        <tissue evidence="1">Whole animal</tissue>
    </source>
</reference>
<keyword evidence="2" id="KW-1185">Reference proteome</keyword>
<dbReference type="Proteomes" id="UP000078046">
    <property type="component" value="Unassembled WGS sequence"/>
</dbReference>
<dbReference type="GO" id="GO:0035303">
    <property type="term" value="P:regulation of dephosphorylation"/>
    <property type="evidence" value="ECO:0007669"/>
    <property type="project" value="TreeGrafter"/>
</dbReference>
<dbReference type="InterPro" id="IPR007304">
    <property type="entry name" value="TAP46-like"/>
</dbReference>
<dbReference type="PANTHER" id="PTHR10933:SF9">
    <property type="entry name" value="IMMUNOGLOBULIN-BINDING PROTEIN 1"/>
    <property type="match status" value="1"/>
</dbReference>
<evidence type="ECO:0000313" key="2">
    <source>
        <dbReference type="Proteomes" id="UP000078046"/>
    </source>
</evidence>
<dbReference type="GO" id="GO:0051721">
    <property type="term" value="F:protein phosphatase 2A binding"/>
    <property type="evidence" value="ECO:0007669"/>
    <property type="project" value="TreeGrafter"/>
</dbReference>
<sequence length="353" mass="41718">MNNFNPDSNSKLINNLIRCVVLKNLDSDIELKPKIEEMIKDCQQLMIFIKDSCFFSKNEDIDTIHEEKIKYLLVPFIWAFLLYNSPNQSKNHYENRLDRVTATLESYKHYLQLVKSYDFKILANYLDESNVLKFERLFYQSYSMFNGQASLDSKRLNKINNFKNYQMTKKDIENVEKLNLDYFENYMDRKPFALKIVHFFIQCAYQEIDSLIDEMMILNNIPNANEHLVSSSIQKPNIPTAIKIESSKQFKNKIDIKNKVFGIGYPSQSIYSTAEHVDNMINLGIFPDSEKMEADKLNVIISNKYLQQRNEVLFDCGNHSDDDISDKKLEKQRKWDDYKDTHKRGWGNTYRQG</sequence>
<dbReference type="PANTHER" id="PTHR10933">
    <property type="entry name" value="IMMUNOGLOBULIN-BINDING PROTEIN 1"/>
    <property type="match status" value="1"/>
</dbReference>
<evidence type="ECO:0000313" key="1">
    <source>
        <dbReference type="EMBL" id="OAF67410.1"/>
    </source>
</evidence>
<dbReference type="Pfam" id="PF04177">
    <property type="entry name" value="TAP42"/>
    <property type="match status" value="1"/>
</dbReference>
<accession>A0A177AZV8</accession>
<dbReference type="AlphaFoldDB" id="A0A177AZV8"/>
<gene>
    <name evidence="1" type="ORF">A3Q56_04871</name>
</gene>
<dbReference type="GO" id="GO:0009966">
    <property type="term" value="P:regulation of signal transduction"/>
    <property type="evidence" value="ECO:0007669"/>
    <property type="project" value="InterPro"/>
</dbReference>
<organism evidence="1 2">
    <name type="scientific">Intoshia linei</name>
    <dbReference type="NCBI Taxonomy" id="1819745"/>
    <lineage>
        <taxon>Eukaryota</taxon>
        <taxon>Metazoa</taxon>
        <taxon>Spiralia</taxon>
        <taxon>Lophotrochozoa</taxon>
        <taxon>Mesozoa</taxon>
        <taxon>Orthonectida</taxon>
        <taxon>Rhopaluridae</taxon>
        <taxon>Intoshia</taxon>
    </lineage>
</organism>